<keyword evidence="5 7" id="KW-0472">Membrane</keyword>
<evidence type="ECO:0000313" key="9">
    <source>
        <dbReference type="EMBL" id="MFC4653528.1"/>
    </source>
</evidence>
<feature type="transmembrane region" description="Helical" evidence="7">
    <location>
        <begin position="112"/>
        <end position="132"/>
    </location>
</feature>
<reference evidence="10" key="1">
    <citation type="journal article" date="2019" name="Int. J. Syst. Evol. Microbiol.">
        <title>The Global Catalogue of Microorganisms (GCM) 10K type strain sequencing project: providing services to taxonomists for standard genome sequencing and annotation.</title>
        <authorList>
            <consortium name="The Broad Institute Genomics Platform"/>
            <consortium name="The Broad Institute Genome Sequencing Center for Infectious Disease"/>
            <person name="Wu L."/>
            <person name="Ma J."/>
        </authorList>
    </citation>
    <scope>NUCLEOTIDE SEQUENCE [LARGE SCALE GENOMIC DNA]</scope>
    <source>
        <strain evidence="10">DT28</strain>
    </source>
</reference>
<dbReference type="NCBIfam" id="NF038404">
    <property type="entry name" value="perm_prefix_2"/>
    <property type="match status" value="1"/>
</dbReference>
<comment type="caution">
    <text evidence="9">The sequence shown here is derived from an EMBL/GenBank/DDBJ whole genome shotgun (WGS) entry which is preliminary data.</text>
</comment>
<evidence type="ECO:0000259" key="8">
    <source>
        <dbReference type="Pfam" id="PF01618"/>
    </source>
</evidence>
<evidence type="ECO:0000313" key="10">
    <source>
        <dbReference type="Proteomes" id="UP001595962"/>
    </source>
</evidence>
<keyword evidence="6" id="KW-0653">Protein transport</keyword>
<dbReference type="RefSeq" id="WP_377330894.1">
    <property type="nucleotide sequence ID" value="NZ_JBHSGB010000001.1"/>
</dbReference>
<evidence type="ECO:0000256" key="3">
    <source>
        <dbReference type="ARBA" id="ARBA00022692"/>
    </source>
</evidence>
<feature type="transmembrane region" description="Helical" evidence="7">
    <location>
        <begin position="168"/>
        <end position="189"/>
    </location>
</feature>
<feature type="transmembrane region" description="Helical" evidence="7">
    <location>
        <begin position="201"/>
        <end position="226"/>
    </location>
</feature>
<keyword evidence="2" id="KW-1003">Cell membrane</keyword>
<dbReference type="Pfam" id="PF01618">
    <property type="entry name" value="MotA_ExbB"/>
    <property type="match status" value="1"/>
</dbReference>
<feature type="transmembrane region" description="Helical" evidence="7">
    <location>
        <begin position="85"/>
        <end position="106"/>
    </location>
</feature>
<evidence type="ECO:0000256" key="7">
    <source>
        <dbReference type="SAM" id="Phobius"/>
    </source>
</evidence>
<keyword evidence="10" id="KW-1185">Reference proteome</keyword>
<organism evidence="9 10">
    <name type="scientific">Rheinheimera marina</name>
    <dbReference type="NCBI Taxonomy" id="1774958"/>
    <lineage>
        <taxon>Bacteria</taxon>
        <taxon>Pseudomonadati</taxon>
        <taxon>Pseudomonadota</taxon>
        <taxon>Gammaproteobacteria</taxon>
        <taxon>Chromatiales</taxon>
        <taxon>Chromatiaceae</taxon>
        <taxon>Rheinheimera</taxon>
    </lineage>
</organism>
<keyword evidence="4 7" id="KW-1133">Transmembrane helix</keyword>
<keyword evidence="6" id="KW-0813">Transport</keyword>
<dbReference type="InterPro" id="IPR002898">
    <property type="entry name" value="MotA_ExbB_proton_chnl"/>
</dbReference>
<evidence type="ECO:0000256" key="1">
    <source>
        <dbReference type="ARBA" id="ARBA00004651"/>
    </source>
</evidence>
<evidence type="ECO:0000256" key="6">
    <source>
        <dbReference type="RuleBase" id="RU004057"/>
    </source>
</evidence>
<protein>
    <submittedName>
        <fullName evidence="9">Permease prefix domain 2-containing transporter</fullName>
    </submittedName>
</protein>
<evidence type="ECO:0000256" key="4">
    <source>
        <dbReference type="ARBA" id="ARBA00022989"/>
    </source>
</evidence>
<dbReference type="InterPro" id="IPR047699">
    <property type="entry name" value="Permease_put_prefix"/>
</dbReference>
<accession>A0ABV9JHW5</accession>
<evidence type="ECO:0000256" key="5">
    <source>
        <dbReference type="ARBA" id="ARBA00023136"/>
    </source>
</evidence>
<dbReference type="Proteomes" id="UP001595962">
    <property type="component" value="Unassembled WGS sequence"/>
</dbReference>
<sequence>MEHQKKPSFPPLPPGPLPPHLQPPLLCQLLLEWLLPEQLQDAILGDLQEEFIQRQQQSRSRARWWYRQQALHAAWHFLTQTKGDWLMFLLSMLFFIVLTGWAMWVSSPDDPWAFYDFVSLVLIVPTSLMFAVGATSRQTMRQALALLLDSRLPLSQQNYRQAQHFFDVLGQSALLMGIFSTLIGVVAIANNLTAAEFASAFGPATGVCLLTLLYGYGLKTLCYVAAQKVRFRAEQDNPAGSPA</sequence>
<name>A0ABV9JHW5_9GAMM</name>
<dbReference type="EMBL" id="JBHSGB010000001">
    <property type="protein sequence ID" value="MFC4653528.1"/>
    <property type="molecule type" value="Genomic_DNA"/>
</dbReference>
<evidence type="ECO:0000256" key="2">
    <source>
        <dbReference type="ARBA" id="ARBA00022475"/>
    </source>
</evidence>
<keyword evidence="3 7" id="KW-0812">Transmembrane</keyword>
<comment type="similarity">
    <text evidence="6">Belongs to the exbB/tolQ family.</text>
</comment>
<proteinExistence type="inferred from homology"/>
<gene>
    <name evidence="9" type="ORF">ACFO3I_00685</name>
</gene>
<comment type="subcellular location">
    <subcellularLocation>
        <location evidence="1">Cell membrane</location>
        <topology evidence="1">Multi-pass membrane protein</topology>
    </subcellularLocation>
    <subcellularLocation>
        <location evidence="6">Membrane</location>
        <topology evidence="6">Multi-pass membrane protein</topology>
    </subcellularLocation>
</comment>
<feature type="domain" description="MotA/TolQ/ExbB proton channel" evidence="8">
    <location>
        <begin position="136"/>
        <end position="234"/>
    </location>
</feature>